<evidence type="ECO:0000313" key="1">
    <source>
        <dbReference type="EMBL" id="NDY41248.1"/>
    </source>
</evidence>
<sequence>MPRNWPDVLGDIAAVFHFGAGEIWEMDLDEIEFWHAQAVRLHE</sequence>
<evidence type="ECO:0000313" key="2">
    <source>
        <dbReference type="Proteomes" id="UP000469346"/>
    </source>
</evidence>
<proteinExistence type="predicted"/>
<dbReference type="InterPro" id="IPR009493">
    <property type="entry name" value="P2_GpE"/>
</dbReference>
<dbReference type="EMBL" id="JAAGRR010000001">
    <property type="protein sequence ID" value="NDY41248.1"/>
    <property type="molecule type" value="Genomic_DNA"/>
</dbReference>
<comment type="caution">
    <text evidence="1">The sequence shown here is derived from an EMBL/GenBank/DDBJ whole genome shotgun (WGS) entry which is preliminary data.</text>
</comment>
<accession>A0A6N9TJI6</accession>
<dbReference type="Proteomes" id="UP000469346">
    <property type="component" value="Unassembled WGS sequence"/>
</dbReference>
<dbReference type="AlphaFoldDB" id="A0A6N9TJI6"/>
<keyword evidence="2" id="KW-1185">Reference proteome</keyword>
<organism evidence="1 2">
    <name type="scientific">Dissulfurirhabdus thermomarina</name>
    <dbReference type="NCBI Taxonomy" id="1765737"/>
    <lineage>
        <taxon>Bacteria</taxon>
        <taxon>Deltaproteobacteria</taxon>
        <taxon>Dissulfurirhabdaceae</taxon>
        <taxon>Dissulfurirhabdus</taxon>
    </lineage>
</organism>
<dbReference type="Pfam" id="PF06528">
    <property type="entry name" value="Phage_P2_GpE"/>
    <property type="match status" value="1"/>
</dbReference>
<protein>
    <submittedName>
        <fullName evidence="1">GpE family phage tail protein</fullName>
    </submittedName>
</protein>
<reference evidence="1 2" key="1">
    <citation type="submission" date="2020-02" db="EMBL/GenBank/DDBJ databases">
        <title>Comparative genomics of sulfur disproportionating microorganisms.</title>
        <authorList>
            <person name="Ward L.M."/>
            <person name="Bertran E."/>
            <person name="Johnston D.T."/>
        </authorList>
    </citation>
    <scope>NUCLEOTIDE SEQUENCE [LARGE SCALE GENOMIC DNA]</scope>
    <source>
        <strain evidence="1 2">DSM 100025</strain>
    </source>
</reference>
<gene>
    <name evidence="1" type="ORF">G3N55_00085</name>
</gene>
<name>A0A6N9TJI6_DISTH</name>